<reference evidence="3" key="1">
    <citation type="journal article" date="2019" name="Int. J. Syst. Evol. Microbiol.">
        <title>The Global Catalogue of Microorganisms (GCM) 10K type strain sequencing project: providing services to taxonomists for standard genome sequencing and annotation.</title>
        <authorList>
            <consortium name="The Broad Institute Genomics Platform"/>
            <consortium name="The Broad Institute Genome Sequencing Center for Infectious Disease"/>
            <person name="Wu L."/>
            <person name="Ma J."/>
        </authorList>
    </citation>
    <scope>NUCLEOTIDE SEQUENCE [LARGE SCALE GENOMIC DNA]</scope>
    <source>
        <strain evidence="3">CECT 7649</strain>
    </source>
</reference>
<keyword evidence="2" id="KW-0378">Hydrolase</keyword>
<dbReference type="PANTHER" id="PTHR43798">
    <property type="entry name" value="MONOACYLGLYCEROL LIPASE"/>
    <property type="match status" value="1"/>
</dbReference>
<evidence type="ECO:0000313" key="2">
    <source>
        <dbReference type="EMBL" id="MFC7383073.1"/>
    </source>
</evidence>
<gene>
    <name evidence="2" type="ORF">ACFQSB_12705</name>
</gene>
<organism evidence="2 3">
    <name type="scientific">Sphaerisporangium rhizosphaerae</name>
    <dbReference type="NCBI Taxonomy" id="2269375"/>
    <lineage>
        <taxon>Bacteria</taxon>
        <taxon>Bacillati</taxon>
        <taxon>Actinomycetota</taxon>
        <taxon>Actinomycetes</taxon>
        <taxon>Streptosporangiales</taxon>
        <taxon>Streptosporangiaceae</taxon>
        <taxon>Sphaerisporangium</taxon>
    </lineage>
</organism>
<name>A0ABW2P281_9ACTN</name>
<evidence type="ECO:0000313" key="3">
    <source>
        <dbReference type="Proteomes" id="UP001596496"/>
    </source>
</evidence>
<dbReference type="InterPro" id="IPR050266">
    <property type="entry name" value="AB_hydrolase_sf"/>
</dbReference>
<protein>
    <submittedName>
        <fullName evidence="2">Alpha/beta fold hydrolase</fullName>
    </submittedName>
</protein>
<dbReference type="InterPro" id="IPR000073">
    <property type="entry name" value="AB_hydrolase_1"/>
</dbReference>
<dbReference type="SUPFAM" id="SSF53474">
    <property type="entry name" value="alpha/beta-Hydrolases"/>
    <property type="match status" value="1"/>
</dbReference>
<proteinExistence type="predicted"/>
<dbReference type="InterPro" id="IPR029058">
    <property type="entry name" value="AB_hydrolase_fold"/>
</dbReference>
<accession>A0ABW2P281</accession>
<dbReference type="GO" id="GO:0016787">
    <property type="term" value="F:hydrolase activity"/>
    <property type="evidence" value="ECO:0007669"/>
    <property type="project" value="UniProtKB-KW"/>
</dbReference>
<dbReference type="Proteomes" id="UP001596496">
    <property type="component" value="Unassembled WGS sequence"/>
</dbReference>
<dbReference type="EMBL" id="JBHTCG010000007">
    <property type="protein sequence ID" value="MFC7383073.1"/>
    <property type="molecule type" value="Genomic_DNA"/>
</dbReference>
<evidence type="ECO:0000259" key="1">
    <source>
        <dbReference type="Pfam" id="PF00561"/>
    </source>
</evidence>
<keyword evidence="3" id="KW-1185">Reference proteome</keyword>
<feature type="domain" description="AB hydrolase-1" evidence="1">
    <location>
        <begin position="21"/>
        <end position="267"/>
    </location>
</feature>
<dbReference type="Gene3D" id="3.40.50.1820">
    <property type="entry name" value="alpha/beta hydrolase"/>
    <property type="match status" value="1"/>
</dbReference>
<sequence length="279" mass="29278">MPTFAAYDGLDVAFQVHGDGPPVICLPGGPMQDPAYLSDLGGLSAHRRLVMVNLRGTGGSATPADPATYRCDRLVDDVEALREHLGLDQVDLLAHSAGANLAVLYAARHPERVSGLALITPSTMAVGVAVTGHDRREAARLRAGEPWFPEAFAALERVTEGKATAHDWEAIVPFWYGRWDAEAKDHHAAEDGQRNDEAAGVYAAEGAFDPDATRAALAGFQAPVLLLAGEADVAAPPSAMAEVAALFPGATLVVQRGGGHFPWLDDPGRFVATTAGFLG</sequence>
<comment type="caution">
    <text evidence="2">The sequence shown here is derived from an EMBL/GenBank/DDBJ whole genome shotgun (WGS) entry which is preliminary data.</text>
</comment>
<dbReference type="Pfam" id="PF00561">
    <property type="entry name" value="Abhydrolase_1"/>
    <property type="match status" value="1"/>
</dbReference>
<dbReference type="RefSeq" id="WP_380826482.1">
    <property type="nucleotide sequence ID" value="NZ_JBHTCG010000007.1"/>
</dbReference>